<evidence type="ECO:0000313" key="1">
    <source>
        <dbReference type="EMBL" id="ORI09468.1"/>
    </source>
</evidence>
<reference evidence="2 4" key="2">
    <citation type="journal article" date="2018" name="Emerg. Microbes Infect.">
        <title>Genomic analysis of oral Campylobacter concisus strains identified a potential bacterial molecular marker associated with active Crohn's disease.</title>
        <authorList>
            <person name="Liu F."/>
            <person name="Ma R."/>
            <person name="Tay C.Y.A."/>
            <person name="Octavia S."/>
            <person name="Lan R."/>
            <person name="Chung H.K.L."/>
            <person name="Riordan S.M."/>
            <person name="Grimm M.C."/>
            <person name="Leong R.W."/>
            <person name="Tanaka M.M."/>
            <person name="Connor S."/>
            <person name="Zhang L."/>
        </authorList>
    </citation>
    <scope>NUCLEOTIDE SEQUENCE [LARGE SCALE GENOMIC DNA]</scope>
    <source>
        <strain evidence="2 4">P10CDO-S2</strain>
    </source>
</reference>
<dbReference type="Proteomes" id="UP000594630">
    <property type="component" value="Chromosome"/>
</dbReference>
<evidence type="ECO:0000313" key="3">
    <source>
        <dbReference type="Proteomes" id="UP000192671"/>
    </source>
</evidence>
<dbReference type="RefSeq" id="WP_072594639.1">
    <property type="nucleotide sequence ID" value="NZ_CABMKR010000010.1"/>
</dbReference>
<evidence type="ECO:0000313" key="2">
    <source>
        <dbReference type="EMBL" id="QPH84968.1"/>
    </source>
</evidence>
<name>A0A1L9R140_9BACT</name>
<evidence type="ECO:0000313" key="4">
    <source>
        <dbReference type="Proteomes" id="UP000594630"/>
    </source>
</evidence>
<sequence>MPIYKITQQQGNRVITSTLEAKSVSDLIAFLDAVSTAEIKYIYKVEFETQKTNFPSDDFNYNKQFKAFVSNKNRMCKQILIHNVKKTKNEAEISALIKTHLEVGGLAVKGVSCSLFMDK</sequence>
<reference evidence="2" key="3">
    <citation type="submission" date="2020-02" db="EMBL/GenBank/DDBJ databases">
        <title>Analysis of Completed Campylobacter concisus Genomes Identified Genomospecies Features, Novel plasmids and Their Association with Severe Ulcerative Colitis.</title>
        <authorList>
            <person name="Zhang L."/>
        </authorList>
    </citation>
    <scope>NUCLEOTIDE SEQUENCE</scope>
    <source>
        <strain evidence="2">P10CDO-S2</strain>
    </source>
</reference>
<proteinExistence type="predicted"/>
<accession>A0A1L9R140</accession>
<dbReference type="EMBL" id="CP049274">
    <property type="protein sequence ID" value="QPH84968.1"/>
    <property type="molecule type" value="Genomic_DNA"/>
</dbReference>
<organism evidence="1 3">
    <name type="scientific">Campylobacter concisus</name>
    <dbReference type="NCBI Taxonomy" id="199"/>
    <lineage>
        <taxon>Bacteria</taxon>
        <taxon>Pseudomonadati</taxon>
        <taxon>Campylobacterota</taxon>
        <taxon>Epsilonproteobacteria</taxon>
        <taxon>Campylobacterales</taxon>
        <taxon>Campylobacteraceae</taxon>
        <taxon>Campylobacter</taxon>
    </lineage>
</organism>
<dbReference type="Proteomes" id="UP000192671">
    <property type="component" value="Unassembled WGS sequence"/>
</dbReference>
<reference evidence="1 3" key="1">
    <citation type="journal article" date="2017" name="Gene Rep">
        <title>The ribosomal RNA operon (rrn) of Campylobacter concisus supports molecular typing to genomospecies level.</title>
        <authorList>
            <person name="Huq M."/>
            <person name="Van T.T.H."/>
            <person name="Gurtler V."/>
            <person name="Elshagmani E."/>
            <person name="Allemailem K.S."/>
            <person name="Smooker P.M."/>
            <person name="Istivan T.S."/>
        </authorList>
    </citation>
    <scope>NUCLEOTIDE SEQUENCE [LARGE SCALE GENOMIC DNA]</scope>
    <source>
        <strain evidence="1 3">RCH 26</strain>
    </source>
</reference>
<dbReference type="AlphaFoldDB" id="A0A1L9R140"/>
<gene>
    <name evidence="1" type="ORF">A3835_09700</name>
    <name evidence="2" type="ORF">CVT06_07680</name>
</gene>
<protein>
    <submittedName>
        <fullName evidence="1">Uncharacterized protein</fullName>
    </submittedName>
</protein>
<dbReference type="EMBL" id="LVWL01000010">
    <property type="protein sequence ID" value="ORI09468.1"/>
    <property type="molecule type" value="Genomic_DNA"/>
</dbReference>